<sequence length="577" mass="65230">MLNLWVSAKKTYHIIPDRFKKQVIWSLVLTLFNGLLDIISLAAIVPIILIFINPEQITGHSIIASLYEQLNFHSEFNFQIIALSALVALFLIKNIVSVWVNYYISKLTFDISTDLSRRSLQHFFSQNYLEFTKSNSAVVSRKIKTIPHDFASYMLTPQLNLITESIVAGIIIAGICLYNPIICLLLITVMLPVLFTWKWFKKQHLQHIEEDFRNTYPVSLKYLLQGVDGYIDVKLYQKEDFFIEKFIGLKHQMNRNYAYLKTASFLPAKFLEVILALSIALIFGYSLFFELSGGLVPLLSLFIAGFYRLYPSTTKIINALTNIKAYNYVLEELNIDEPDASADKNETLHFSNRIQLQKVSFKYRGKDSLFDNLSLELMRGQCIGISGASGSGKTTLVKLLTGLISPDSGGIYIDKVQLSENNKTGWLSYIGYLQQQPVIIDATLEENIAFGEHEINTVKLNEVINQANLESFINSLPEGLTTQLGENGVQVSGGQKQRIALARALYRSSELFIFDEVSNNLDKANLLEVRTSIERLLASGKTVVVIDHDLTLLEIADKIWRVTNGQVHETALKADVL</sequence>
<dbReference type="RefSeq" id="WP_155170802.1">
    <property type="nucleotide sequence ID" value="NZ_BAAAFL010000012.1"/>
</dbReference>
<organism evidence="10 11">
    <name type="scientific">Fulvivirga kasyanovii</name>
    <dbReference type="NCBI Taxonomy" id="396812"/>
    <lineage>
        <taxon>Bacteria</taxon>
        <taxon>Pseudomonadati</taxon>
        <taxon>Bacteroidota</taxon>
        <taxon>Cytophagia</taxon>
        <taxon>Cytophagales</taxon>
        <taxon>Fulvivirgaceae</taxon>
        <taxon>Fulvivirga</taxon>
    </lineage>
</organism>
<accession>A0ABW9RM41</accession>
<dbReference type="SMART" id="SM00382">
    <property type="entry name" value="AAA"/>
    <property type="match status" value="1"/>
</dbReference>
<dbReference type="PROSITE" id="PS50929">
    <property type="entry name" value="ABC_TM1F"/>
    <property type="match status" value="1"/>
</dbReference>
<feature type="transmembrane region" description="Helical" evidence="7">
    <location>
        <begin position="166"/>
        <end position="195"/>
    </location>
</feature>
<keyword evidence="3" id="KW-0547">Nucleotide-binding</keyword>
<dbReference type="Pfam" id="PF00005">
    <property type="entry name" value="ABC_tran"/>
    <property type="match status" value="1"/>
</dbReference>
<dbReference type="Proteomes" id="UP000798808">
    <property type="component" value="Unassembled WGS sequence"/>
</dbReference>
<dbReference type="InterPro" id="IPR011527">
    <property type="entry name" value="ABC1_TM_dom"/>
</dbReference>
<feature type="transmembrane region" description="Helical" evidence="7">
    <location>
        <begin position="80"/>
        <end position="104"/>
    </location>
</feature>
<dbReference type="PROSITE" id="PS50893">
    <property type="entry name" value="ABC_TRANSPORTER_2"/>
    <property type="match status" value="1"/>
</dbReference>
<evidence type="ECO:0000313" key="10">
    <source>
        <dbReference type="EMBL" id="MTI24761.1"/>
    </source>
</evidence>
<evidence type="ECO:0000259" key="9">
    <source>
        <dbReference type="PROSITE" id="PS50929"/>
    </source>
</evidence>
<comment type="subcellular location">
    <subcellularLocation>
        <location evidence="1">Cell membrane</location>
        <topology evidence="1">Multi-pass membrane protein</topology>
    </subcellularLocation>
</comment>
<comment type="caution">
    <text evidence="10">The sequence shown here is derived from an EMBL/GenBank/DDBJ whole genome shotgun (WGS) entry which is preliminary data.</text>
</comment>
<feature type="transmembrane region" description="Helical" evidence="7">
    <location>
        <begin position="294"/>
        <end position="310"/>
    </location>
</feature>
<feature type="transmembrane region" description="Helical" evidence="7">
    <location>
        <begin position="23"/>
        <end position="52"/>
    </location>
</feature>
<dbReference type="Gene3D" id="1.20.1560.10">
    <property type="entry name" value="ABC transporter type 1, transmembrane domain"/>
    <property type="match status" value="1"/>
</dbReference>
<dbReference type="Gene3D" id="3.40.50.300">
    <property type="entry name" value="P-loop containing nucleotide triphosphate hydrolases"/>
    <property type="match status" value="1"/>
</dbReference>
<dbReference type="PANTHER" id="PTHR24221">
    <property type="entry name" value="ATP-BINDING CASSETTE SUB-FAMILY B"/>
    <property type="match status" value="1"/>
</dbReference>
<feature type="transmembrane region" description="Helical" evidence="7">
    <location>
        <begin position="270"/>
        <end position="288"/>
    </location>
</feature>
<dbReference type="InterPro" id="IPR027417">
    <property type="entry name" value="P-loop_NTPase"/>
</dbReference>
<evidence type="ECO:0000256" key="3">
    <source>
        <dbReference type="ARBA" id="ARBA00022741"/>
    </source>
</evidence>
<gene>
    <name evidence="10" type="ORF">E1163_07400</name>
</gene>
<evidence type="ECO:0000256" key="2">
    <source>
        <dbReference type="ARBA" id="ARBA00022692"/>
    </source>
</evidence>
<feature type="domain" description="ABC transporter" evidence="8">
    <location>
        <begin position="354"/>
        <end position="577"/>
    </location>
</feature>
<dbReference type="InterPro" id="IPR039421">
    <property type="entry name" value="Type_1_exporter"/>
</dbReference>
<evidence type="ECO:0000256" key="1">
    <source>
        <dbReference type="ARBA" id="ARBA00004651"/>
    </source>
</evidence>
<evidence type="ECO:0000256" key="6">
    <source>
        <dbReference type="ARBA" id="ARBA00023136"/>
    </source>
</evidence>
<dbReference type="InterPro" id="IPR003593">
    <property type="entry name" value="AAA+_ATPase"/>
</dbReference>
<evidence type="ECO:0000256" key="7">
    <source>
        <dbReference type="SAM" id="Phobius"/>
    </source>
</evidence>
<dbReference type="EMBL" id="SMLW01000450">
    <property type="protein sequence ID" value="MTI24761.1"/>
    <property type="molecule type" value="Genomic_DNA"/>
</dbReference>
<dbReference type="PROSITE" id="PS00211">
    <property type="entry name" value="ABC_TRANSPORTER_1"/>
    <property type="match status" value="1"/>
</dbReference>
<dbReference type="InterPro" id="IPR003439">
    <property type="entry name" value="ABC_transporter-like_ATP-bd"/>
</dbReference>
<keyword evidence="5 7" id="KW-1133">Transmembrane helix</keyword>
<keyword evidence="4 10" id="KW-0067">ATP-binding</keyword>
<dbReference type="GO" id="GO:0005524">
    <property type="term" value="F:ATP binding"/>
    <property type="evidence" value="ECO:0007669"/>
    <property type="project" value="UniProtKB-KW"/>
</dbReference>
<keyword evidence="6 7" id="KW-0472">Membrane</keyword>
<evidence type="ECO:0000259" key="8">
    <source>
        <dbReference type="PROSITE" id="PS50893"/>
    </source>
</evidence>
<evidence type="ECO:0000256" key="5">
    <source>
        <dbReference type="ARBA" id="ARBA00022989"/>
    </source>
</evidence>
<protein>
    <submittedName>
        <fullName evidence="10">ABC transporter ATP-binding protein</fullName>
    </submittedName>
</protein>
<dbReference type="PANTHER" id="PTHR24221:SF632">
    <property type="entry name" value="ATP-DEPENDENT LIPID A-CORE FLIPPASE"/>
    <property type="match status" value="1"/>
</dbReference>
<keyword evidence="11" id="KW-1185">Reference proteome</keyword>
<name>A0ABW9RM41_9BACT</name>
<proteinExistence type="predicted"/>
<reference evidence="10 11" key="1">
    <citation type="submission" date="2019-02" db="EMBL/GenBank/DDBJ databases">
        <authorList>
            <person name="Goldberg S.R."/>
            <person name="Haltli B.A."/>
            <person name="Correa H."/>
            <person name="Russell K.G."/>
        </authorList>
    </citation>
    <scope>NUCLEOTIDE SEQUENCE [LARGE SCALE GENOMIC DNA]</scope>
    <source>
        <strain evidence="10 11">JCM 16186</strain>
    </source>
</reference>
<evidence type="ECO:0000256" key="4">
    <source>
        <dbReference type="ARBA" id="ARBA00022840"/>
    </source>
</evidence>
<dbReference type="InterPro" id="IPR017871">
    <property type="entry name" value="ABC_transporter-like_CS"/>
</dbReference>
<dbReference type="SUPFAM" id="SSF52540">
    <property type="entry name" value="P-loop containing nucleoside triphosphate hydrolases"/>
    <property type="match status" value="1"/>
</dbReference>
<dbReference type="InterPro" id="IPR036640">
    <property type="entry name" value="ABC1_TM_sf"/>
</dbReference>
<dbReference type="SUPFAM" id="SSF90123">
    <property type="entry name" value="ABC transporter transmembrane region"/>
    <property type="match status" value="1"/>
</dbReference>
<keyword evidence="2 7" id="KW-0812">Transmembrane</keyword>
<feature type="domain" description="ABC transmembrane type-1" evidence="9">
    <location>
        <begin position="24"/>
        <end position="325"/>
    </location>
</feature>
<evidence type="ECO:0000313" key="11">
    <source>
        <dbReference type="Proteomes" id="UP000798808"/>
    </source>
</evidence>